<organism evidence="1 2">
    <name type="scientific">Plesiocystis pacifica SIR-1</name>
    <dbReference type="NCBI Taxonomy" id="391625"/>
    <lineage>
        <taxon>Bacteria</taxon>
        <taxon>Pseudomonadati</taxon>
        <taxon>Myxococcota</taxon>
        <taxon>Polyangia</taxon>
        <taxon>Nannocystales</taxon>
        <taxon>Nannocystaceae</taxon>
        <taxon>Plesiocystis</taxon>
    </lineage>
</organism>
<dbReference type="EMBL" id="ABCS01000023">
    <property type="protein sequence ID" value="EDM79090.1"/>
    <property type="molecule type" value="Genomic_DNA"/>
</dbReference>
<name>A6G4Z8_9BACT</name>
<dbReference type="AlphaFoldDB" id="A6G4Z8"/>
<keyword evidence="2" id="KW-1185">Reference proteome</keyword>
<evidence type="ECO:0000313" key="2">
    <source>
        <dbReference type="Proteomes" id="UP000005801"/>
    </source>
</evidence>
<sequence length="604" mass="62097">MLGLVSGLKSTGEATPSSLRSGVASFVVAALPCLGIGLAFGCTETQVTGQGEFGRPIPLASRSEAPLPRLAWHDGDACPGMAGGCTSYCEGPPESCPEGSCMPLLIDSGTPISILPGSGGTSVGRECIEVRAAEGLLDEVGADTLAQTTAAFRLFDAPILRAPRGPVGGWDWQVGDDLESATVGGVLGGNVLRDFAVEFRHPRTAETPSIAFYSEFPGDEEALADQGLAYVRLQYPGRLLGRLLNDECDLGSGVEDCTLATGLSASDQELLFESTRALVDACVAPPPCAVEWEPGDMGCRLAPGDGQEAACAEDRGASATLVVATGVPGLVLFSDSAESLVGAPSALPDCSDPELSPDARACTTGETGSLYLPGWAPLDGLQRIRVRALGLVRGLDQASGAAPCERLRARLEGLHQQCEGFLAEGQPVRPNVESGESIAEAGVVLGEVSWVEGQTTGAPDRWLDTLVVSATAAPVIALRREITPEGAQPDGLIGGALLEDTETVLDFTEASSSPGVRVRCLDPGDSCVALPSCSADVGSVDFEGARAGRTSCCFGLPADLITQVVLGGEGKEAPRAEDACCAALPRAYLNDLQSAELNLCAGVE</sequence>
<comment type="caution">
    <text evidence="1">The sequence shown here is derived from an EMBL/GenBank/DDBJ whole genome shotgun (WGS) entry which is preliminary data.</text>
</comment>
<proteinExistence type="predicted"/>
<gene>
    <name evidence="1" type="ORF">PPSIR1_10820</name>
</gene>
<reference evidence="1 2" key="1">
    <citation type="submission" date="2007-06" db="EMBL/GenBank/DDBJ databases">
        <authorList>
            <person name="Shimkets L."/>
            <person name="Ferriera S."/>
            <person name="Johnson J."/>
            <person name="Kravitz S."/>
            <person name="Beeson K."/>
            <person name="Sutton G."/>
            <person name="Rogers Y.-H."/>
            <person name="Friedman R."/>
            <person name="Frazier M."/>
            <person name="Venter J.C."/>
        </authorList>
    </citation>
    <scope>NUCLEOTIDE SEQUENCE [LARGE SCALE GENOMIC DNA]</scope>
    <source>
        <strain evidence="1 2">SIR-1</strain>
    </source>
</reference>
<accession>A6G4Z8</accession>
<dbReference type="STRING" id="391625.PPSIR1_10820"/>
<protein>
    <submittedName>
        <fullName evidence="1">Uncharacterized protein</fullName>
    </submittedName>
</protein>
<evidence type="ECO:0000313" key="1">
    <source>
        <dbReference type="EMBL" id="EDM79090.1"/>
    </source>
</evidence>
<dbReference type="Proteomes" id="UP000005801">
    <property type="component" value="Unassembled WGS sequence"/>
</dbReference>